<evidence type="ECO:0000313" key="2">
    <source>
        <dbReference type="EMBL" id="ABB06143.1"/>
    </source>
</evidence>
<dbReference type="PATRIC" id="fig|482957.22.peg.7658"/>
<name>Q39N23_BURL3</name>
<dbReference type="KEGG" id="bur:Bcep18194_C7099"/>
<sequence>MRAHRSSFGRRHVIKPVANANATAIAFDTVTRISGAVVNAGATALGDAISSAGDTLGRATRRHRTPQNTEPSRPGRSDDGARYAVHVPQRS</sequence>
<protein>
    <submittedName>
        <fullName evidence="2">Uncharacterized protein</fullName>
    </submittedName>
</protein>
<proteinExistence type="predicted"/>
<evidence type="ECO:0000256" key="1">
    <source>
        <dbReference type="SAM" id="MobiDB-lite"/>
    </source>
</evidence>
<dbReference type="AlphaFoldDB" id="Q39N23"/>
<gene>
    <name evidence="2" type="ordered locus">Bcep18194_C7099</name>
</gene>
<reference evidence="2" key="1">
    <citation type="submission" date="2009-01" db="EMBL/GenBank/DDBJ databases">
        <title>Complete sequence of chromosome 3 of Burkholderia sp. 383.</title>
        <authorList>
            <consortium name="US DOE Joint Genome Institute"/>
            <person name="Copeland A."/>
            <person name="Lucas S."/>
            <person name="Lapidus A."/>
            <person name="Barry K."/>
            <person name="Detter J.C."/>
            <person name="Glavina T."/>
            <person name="Hammon N."/>
            <person name="Israni S."/>
            <person name="Pitluck S."/>
            <person name="Chain P."/>
            <person name="Malfatti S."/>
            <person name="Shin M."/>
            <person name="Vergez L."/>
            <person name="Schmutz J."/>
            <person name="Larimer F."/>
            <person name="Land M."/>
            <person name="Kyrpides N."/>
            <person name="Lykidis A."/>
            <person name="Richardson P."/>
        </authorList>
    </citation>
    <scope>NUCLEOTIDE SEQUENCE</scope>
    <source>
        <strain evidence="2">383</strain>
    </source>
</reference>
<dbReference type="HOGENOM" id="CLU_2421278_0_0_4"/>
<dbReference type="Proteomes" id="UP000002705">
    <property type="component" value="Chromosome 3"/>
</dbReference>
<organism evidence="2 3">
    <name type="scientific">Burkholderia lata (strain ATCC 17760 / DSM 23089 / LMG 22485 / NCIMB 9086 / R18194 / 383)</name>
    <dbReference type="NCBI Taxonomy" id="482957"/>
    <lineage>
        <taxon>Bacteria</taxon>
        <taxon>Pseudomonadati</taxon>
        <taxon>Pseudomonadota</taxon>
        <taxon>Betaproteobacteria</taxon>
        <taxon>Burkholderiales</taxon>
        <taxon>Burkholderiaceae</taxon>
        <taxon>Burkholderia</taxon>
        <taxon>Burkholderia cepacia complex</taxon>
    </lineage>
</organism>
<dbReference type="EMBL" id="CP000150">
    <property type="protein sequence ID" value="ABB06143.1"/>
    <property type="molecule type" value="Genomic_DNA"/>
</dbReference>
<feature type="region of interest" description="Disordered" evidence="1">
    <location>
        <begin position="53"/>
        <end position="91"/>
    </location>
</feature>
<evidence type="ECO:0000313" key="3">
    <source>
        <dbReference type="Proteomes" id="UP000002705"/>
    </source>
</evidence>
<accession>Q39N23</accession>
<keyword evidence="3" id="KW-1185">Reference proteome</keyword>